<protein>
    <submittedName>
        <fullName evidence="1">Uncharacterized protein</fullName>
    </submittedName>
</protein>
<keyword evidence="2" id="KW-1185">Reference proteome</keyword>
<proteinExistence type="predicted"/>
<accession>A0A5N6KIZ1</accession>
<gene>
    <name evidence="1" type="ORF">EYC80_005024</name>
</gene>
<dbReference type="AlphaFoldDB" id="A0A5N6KIZ1"/>
<evidence type="ECO:0000313" key="2">
    <source>
        <dbReference type="Proteomes" id="UP000326757"/>
    </source>
</evidence>
<comment type="caution">
    <text evidence="1">The sequence shown here is derived from an EMBL/GenBank/DDBJ whole genome shotgun (WGS) entry which is preliminary data.</text>
</comment>
<dbReference type="EMBL" id="VIGI01000002">
    <property type="protein sequence ID" value="KAB8303628.1"/>
    <property type="molecule type" value="Genomic_DNA"/>
</dbReference>
<sequence length="69" mass="7776">MSNRSIKSLYSISISPANLARYSTHAFNIQNAQSNYEHNSFAIAHASYASRSIQPKTQSIIPQLQVFKF</sequence>
<organism evidence="1 2">
    <name type="scientific">Monilinia laxa</name>
    <name type="common">Brown rot fungus</name>
    <name type="synonym">Sclerotinia laxa</name>
    <dbReference type="NCBI Taxonomy" id="61186"/>
    <lineage>
        <taxon>Eukaryota</taxon>
        <taxon>Fungi</taxon>
        <taxon>Dikarya</taxon>
        <taxon>Ascomycota</taxon>
        <taxon>Pezizomycotina</taxon>
        <taxon>Leotiomycetes</taxon>
        <taxon>Helotiales</taxon>
        <taxon>Sclerotiniaceae</taxon>
        <taxon>Monilinia</taxon>
    </lineage>
</organism>
<name>A0A5N6KIZ1_MONLA</name>
<evidence type="ECO:0000313" key="1">
    <source>
        <dbReference type="EMBL" id="KAB8303628.1"/>
    </source>
</evidence>
<reference evidence="1 2" key="1">
    <citation type="submission" date="2019-06" db="EMBL/GenBank/DDBJ databases">
        <title>Genome Sequence of the Brown Rot Fungal Pathogen Monilinia laxa.</title>
        <authorList>
            <person name="De Miccolis Angelini R.M."/>
            <person name="Landi L."/>
            <person name="Abate D."/>
            <person name="Pollastro S."/>
            <person name="Romanazzi G."/>
            <person name="Faretra F."/>
        </authorList>
    </citation>
    <scope>NUCLEOTIDE SEQUENCE [LARGE SCALE GENOMIC DNA]</scope>
    <source>
        <strain evidence="1 2">Mlax316</strain>
    </source>
</reference>
<dbReference type="Proteomes" id="UP000326757">
    <property type="component" value="Unassembled WGS sequence"/>
</dbReference>